<evidence type="ECO:0000256" key="1">
    <source>
        <dbReference type="SAM" id="MobiDB-lite"/>
    </source>
</evidence>
<feature type="compositionally biased region" description="Basic and acidic residues" evidence="1">
    <location>
        <begin position="110"/>
        <end position="127"/>
    </location>
</feature>
<accession>A0A4Y2K488</accession>
<dbReference type="EMBL" id="BGPR01004161">
    <property type="protein sequence ID" value="GBM96625.1"/>
    <property type="molecule type" value="Genomic_DNA"/>
</dbReference>
<protein>
    <submittedName>
        <fullName evidence="2">Uncharacterized protein</fullName>
    </submittedName>
</protein>
<sequence>METGRDENPNISTKPRQLSSDFSLTTGFGTTSSNGVGRRARGCPATILHTITELNVIEISKFYYELKIVFIPSHTETTVPYSSPFRFAWVSSQHEIGIVTRLHSRENPHLLSGDRDIKPKLTRREDSQSIPPQMRSLPLATQIRVNHSSQTRRISQKSKHRMKMWMGCN</sequence>
<name>A0A4Y2K488_ARAVE</name>
<proteinExistence type="predicted"/>
<dbReference type="AlphaFoldDB" id="A0A4Y2K488"/>
<organism evidence="2 3">
    <name type="scientific">Araneus ventricosus</name>
    <name type="common">Orbweaver spider</name>
    <name type="synonym">Epeira ventricosa</name>
    <dbReference type="NCBI Taxonomy" id="182803"/>
    <lineage>
        <taxon>Eukaryota</taxon>
        <taxon>Metazoa</taxon>
        <taxon>Ecdysozoa</taxon>
        <taxon>Arthropoda</taxon>
        <taxon>Chelicerata</taxon>
        <taxon>Arachnida</taxon>
        <taxon>Araneae</taxon>
        <taxon>Araneomorphae</taxon>
        <taxon>Entelegynae</taxon>
        <taxon>Araneoidea</taxon>
        <taxon>Araneidae</taxon>
        <taxon>Araneus</taxon>
    </lineage>
</organism>
<evidence type="ECO:0000313" key="2">
    <source>
        <dbReference type="EMBL" id="GBM96625.1"/>
    </source>
</evidence>
<comment type="caution">
    <text evidence="2">The sequence shown here is derived from an EMBL/GenBank/DDBJ whole genome shotgun (WGS) entry which is preliminary data.</text>
</comment>
<feature type="compositionally biased region" description="Polar residues" evidence="1">
    <location>
        <begin position="9"/>
        <end position="18"/>
    </location>
</feature>
<dbReference type="Proteomes" id="UP000499080">
    <property type="component" value="Unassembled WGS sequence"/>
</dbReference>
<feature type="region of interest" description="Disordered" evidence="1">
    <location>
        <begin position="110"/>
        <end position="132"/>
    </location>
</feature>
<reference evidence="2 3" key="1">
    <citation type="journal article" date="2019" name="Sci. Rep.">
        <title>Orb-weaving spider Araneus ventricosus genome elucidates the spidroin gene catalogue.</title>
        <authorList>
            <person name="Kono N."/>
            <person name="Nakamura H."/>
            <person name="Ohtoshi R."/>
            <person name="Moran D.A.P."/>
            <person name="Shinohara A."/>
            <person name="Yoshida Y."/>
            <person name="Fujiwara M."/>
            <person name="Mori M."/>
            <person name="Tomita M."/>
            <person name="Arakawa K."/>
        </authorList>
    </citation>
    <scope>NUCLEOTIDE SEQUENCE [LARGE SCALE GENOMIC DNA]</scope>
</reference>
<evidence type="ECO:0000313" key="3">
    <source>
        <dbReference type="Proteomes" id="UP000499080"/>
    </source>
</evidence>
<keyword evidence="3" id="KW-1185">Reference proteome</keyword>
<gene>
    <name evidence="2" type="ORF">AVEN_273161_1</name>
</gene>
<feature type="region of interest" description="Disordered" evidence="1">
    <location>
        <begin position="1"/>
        <end position="24"/>
    </location>
</feature>